<dbReference type="AlphaFoldDB" id="A0A183D490"/>
<reference evidence="1" key="1">
    <citation type="submission" date="2016-06" db="UniProtKB">
        <authorList>
            <consortium name="WormBaseParasite"/>
        </authorList>
    </citation>
    <scope>IDENTIFICATION</scope>
</reference>
<proteinExistence type="predicted"/>
<protein>
    <submittedName>
        <fullName evidence="1">Ovule protein</fullName>
    </submittedName>
</protein>
<organism evidence="1">
    <name type="scientific">Gongylonema pulchrum</name>
    <dbReference type="NCBI Taxonomy" id="637853"/>
    <lineage>
        <taxon>Eukaryota</taxon>
        <taxon>Metazoa</taxon>
        <taxon>Ecdysozoa</taxon>
        <taxon>Nematoda</taxon>
        <taxon>Chromadorea</taxon>
        <taxon>Rhabditida</taxon>
        <taxon>Spirurina</taxon>
        <taxon>Spiruromorpha</taxon>
        <taxon>Spiruroidea</taxon>
        <taxon>Gongylonematidae</taxon>
        <taxon>Gongylonema</taxon>
    </lineage>
</organism>
<name>A0A183D490_9BILA</name>
<sequence length="99" mass="11651">LQLSQAMTSPAVSSFCVYLHPISIRMWRYLPHILIIWQSTGLRFRIPICFISIPSFGNRNFGMFIKQLWRLMDIAAYVVKCSGKMRICRKMTLPYCEMK</sequence>
<dbReference type="WBParaSite" id="GPUH_0000353701-mRNA-1">
    <property type="protein sequence ID" value="GPUH_0000353701-mRNA-1"/>
    <property type="gene ID" value="GPUH_0000353701"/>
</dbReference>
<accession>A0A183D490</accession>
<evidence type="ECO:0000313" key="1">
    <source>
        <dbReference type="WBParaSite" id="GPUH_0000353701-mRNA-1"/>
    </source>
</evidence>